<keyword evidence="2" id="KW-1185">Reference proteome</keyword>
<sequence length="135" mass="15023">MKKSILISVGILTAIALALGIGGKKYMNAQTHEKNLENQRQAALSLKKEEPHVTKVVFTSEGSYPGVGIPWTVGAKVMMGGEVFNMSLRKDKILIINYGTDEAKMNKYDEIHKKTPFNVIPMEIIYSNGKREVIK</sequence>
<protein>
    <submittedName>
        <fullName evidence="1">Uncharacterized protein</fullName>
    </submittedName>
</protein>
<accession>A0ABV4D853</accession>
<name>A0ABV4D853_9LACT</name>
<reference evidence="1 2" key="1">
    <citation type="submission" date="2024-03" db="EMBL/GenBank/DDBJ databases">
        <title>Mouse gut bacterial collection (mGBC) of GemPharmatech.</title>
        <authorList>
            <person name="He Y."/>
            <person name="Dong L."/>
            <person name="Wu D."/>
            <person name="Gao X."/>
            <person name="Lin Z."/>
        </authorList>
    </citation>
    <scope>NUCLEOTIDE SEQUENCE [LARGE SCALE GENOMIC DNA]</scope>
    <source>
        <strain evidence="1 2">61-15</strain>
    </source>
</reference>
<dbReference type="EMBL" id="JBCLSH010000072">
    <property type="protein sequence ID" value="MEY8444573.1"/>
    <property type="molecule type" value="Genomic_DNA"/>
</dbReference>
<comment type="caution">
    <text evidence="1">The sequence shown here is derived from an EMBL/GenBank/DDBJ whole genome shotgun (WGS) entry which is preliminary data.</text>
</comment>
<dbReference type="Proteomes" id="UP001565283">
    <property type="component" value="Unassembled WGS sequence"/>
</dbReference>
<evidence type="ECO:0000313" key="2">
    <source>
        <dbReference type="Proteomes" id="UP001565283"/>
    </source>
</evidence>
<proteinExistence type="predicted"/>
<gene>
    <name evidence="1" type="ORF">AALA52_10110</name>
</gene>
<evidence type="ECO:0000313" key="1">
    <source>
        <dbReference type="EMBL" id="MEY8444573.1"/>
    </source>
</evidence>
<dbReference type="RefSeq" id="WP_369948920.1">
    <property type="nucleotide sequence ID" value="NZ_JBCLSH010000072.1"/>
</dbReference>
<organism evidence="1 2">
    <name type="scientific">Lactococcus ileimucosae</name>
    <dbReference type="NCBI Taxonomy" id="2941329"/>
    <lineage>
        <taxon>Bacteria</taxon>
        <taxon>Bacillati</taxon>
        <taxon>Bacillota</taxon>
        <taxon>Bacilli</taxon>
        <taxon>Lactobacillales</taxon>
        <taxon>Streptococcaceae</taxon>
        <taxon>Lactococcus</taxon>
    </lineage>
</organism>